<reference evidence="2" key="1">
    <citation type="submission" date="2022-11" db="EMBL/GenBank/DDBJ databases">
        <title>Candidatus Alkanophaga archaea from heated hydrothermal vent sediment oxidize petroleum alkanes.</title>
        <authorList>
            <person name="Zehnle H."/>
            <person name="Laso-Perez R."/>
            <person name="Lipp J."/>
            <person name="Teske A."/>
            <person name="Wegener G."/>
        </authorList>
    </citation>
    <scope>NUCLEOTIDE SEQUENCE</scope>
    <source>
        <strain evidence="2">MCA70</strain>
    </source>
</reference>
<protein>
    <submittedName>
        <fullName evidence="2">TolB amino-terminal domain</fullName>
    </submittedName>
</protein>
<dbReference type="Gene3D" id="3.40.50.10610">
    <property type="entry name" value="ABC-type transport auxiliary lipoprotein component"/>
    <property type="match status" value="1"/>
</dbReference>
<evidence type="ECO:0000313" key="2">
    <source>
        <dbReference type="EMBL" id="MDF2952816.1"/>
    </source>
</evidence>
<accession>A0AAE3P336</accession>
<dbReference type="AlphaFoldDB" id="A0AAE3P336"/>
<feature type="compositionally biased region" description="Polar residues" evidence="1">
    <location>
        <begin position="309"/>
        <end position="338"/>
    </location>
</feature>
<feature type="compositionally biased region" description="Basic and acidic residues" evidence="1">
    <location>
        <begin position="355"/>
        <end position="364"/>
    </location>
</feature>
<comment type="caution">
    <text evidence="2">The sequence shown here is derived from an EMBL/GenBank/DDBJ whole genome shotgun (WGS) entry which is preliminary data.</text>
</comment>
<evidence type="ECO:0000256" key="1">
    <source>
        <dbReference type="SAM" id="MobiDB-lite"/>
    </source>
</evidence>
<gene>
    <name evidence="2" type="ORF">OD816_000061</name>
</gene>
<sequence>MRKKLFFVILTLLFLCIKGFAEDNLSEAKRVLILPFEIYSQPEYSYLKEAVPEMLVSRLFFPSKIEVIEMDKVIERLKNYEKINRKLAENLGNEFKVDYVIWGSITVLGETVSIDAQIIDLSGEKKPAQFFQELKDVSEIIPQLSRFAQKARMYIEGREEDFYREPYYALAPFGLSKDHPERGYYYYAPYLYPWTPVERKPKVTRAKSPYGDFGEEGLTRNLVIDLSKGTIGWAEDEEENKNNNSNNNATAMVPNYPPMYPPQPYYPYSPPPYYYYSQEDEGILSKLWSRVWPFGEKEKPRYYSTQVLPAPQTYNSQPPQVQQQLYSPSSVKEPQNVESQRKPAFQNPSVGKSIVKKENPWSWE</sequence>
<organism evidence="2 3">
    <name type="scientific">Candidatus Thermodesulfobacterium syntrophicum</name>
    <dbReference type="NCBI Taxonomy" id="3060442"/>
    <lineage>
        <taxon>Bacteria</taxon>
        <taxon>Pseudomonadati</taxon>
        <taxon>Thermodesulfobacteriota</taxon>
        <taxon>Thermodesulfobacteria</taxon>
        <taxon>Thermodesulfobacteriales</taxon>
        <taxon>Thermodesulfobacteriaceae</taxon>
        <taxon>Thermodesulfobacterium</taxon>
    </lineage>
</organism>
<dbReference type="Proteomes" id="UP001144110">
    <property type="component" value="Unassembled WGS sequence"/>
</dbReference>
<dbReference type="EMBL" id="JAPHEG010000001">
    <property type="protein sequence ID" value="MDF2952816.1"/>
    <property type="molecule type" value="Genomic_DNA"/>
</dbReference>
<feature type="region of interest" description="Disordered" evidence="1">
    <location>
        <begin position="309"/>
        <end position="364"/>
    </location>
</feature>
<name>A0AAE3P336_9BACT</name>
<evidence type="ECO:0000313" key="3">
    <source>
        <dbReference type="Proteomes" id="UP001144110"/>
    </source>
</evidence>
<proteinExistence type="predicted"/>